<keyword evidence="2" id="KW-0812">Transmembrane</keyword>
<feature type="transmembrane region" description="Helical" evidence="2">
    <location>
        <begin position="62"/>
        <end position="80"/>
    </location>
</feature>
<proteinExistence type="predicted"/>
<evidence type="ECO:0000256" key="2">
    <source>
        <dbReference type="SAM" id="Phobius"/>
    </source>
</evidence>
<accession>A0A6C0B1A1</accession>
<dbReference type="AlphaFoldDB" id="A0A6C0B1A1"/>
<keyword evidence="2" id="KW-1133">Transmembrane helix</keyword>
<dbReference type="EMBL" id="MN739048">
    <property type="protein sequence ID" value="QHS85820.1"/>
    <property type="molecule type" value="Genomic_DNA"/>
</dbReference>
<name>A0A6C0B1A1_9ZZZZ</name>
<feature type="transmembrane region" description="Helical" evidence="2">
    <location>
        <begin position="100"/>
        <end position="121"/>
    </location>
</feature>
<evidence type="ECO:0000313" key="3">
    <source>
        <dbReference type="EMBL" id="QHS85820.1"/>
    </source>
</evidence>
<keyword evidence="2" id="KW-0472">Membrane</keyword>
<feature type="region of interest" description="Disordered" evidence="1">
    <location>
        <begin position="1"/>
        <end position="43"/>
    </location>
</feature>
<reference evidence="3" key="1">
    <citation type="journal article" date="2020" name="Nature">
        <title>Giant virus diversity and host interactions through global metagenomics.</title>
        <authorList>
            <person name="Schulz F."/>
            <person name="Roux S."/>
            <person name="Paez-Espino D."/>
            <person name="Jungbluth S."/>
            <person name="Walsh D.A."/>
            <person name="Denef V.J."/>
            <person name="McMahon K.D."/>
            <person name="Konstantinidis K.T."/>
            <person name="Eloe-Fadrosh E.A."/>
            <person name="Kyrpides N.C."/>
            <person name="Woyke T."/>
        </authorList>
    </citation>
    <scope>NUCLEOTIDE SEQUENCE</scope>
    <source>
        <strain evidence="3">GVMAG-M-3300009185-36</strain>
    </source>
</reference>
<organism evidence="3">
    <name type="scientific">viral metagenome</name>
    <dbReference type="NCBI Taxonomy" id="1070528"/>
    <lineage>
        <taxon>unclassified sequences</taxon>
        <taxon>metagenomes</taxon>
        <taxon>organismal metagenomes</taxon>
    </lineage>
</organism>
<evidence type="ECO:0000256" key="1">
    <source>
        <dbReference type="SAM" id="MobiDB-lite"/>
    </source>
</evidence>
<protein>
    <submittedName>
        <fullName evidence="3">Uncharacterized protein</fullName>
    </submittedName>
</protein>
<sequence length="125" mass="13154">MEGATDLSELLGGQPVQSPAFQPMVTGGGDPFSTPLNTTPQKPNAPDYSHQFSILRGSVRGFLGYLAFFLAAATMSLATTRELALRYVPHAYKDGGVVSYTGAAVLGAASMVIAYVINTVFHTLV</sequence>